<keyword evidence="3" id="KW-0805">Transcription regulation</keyword>
<dbReference type="GO" id="GO:0006351">
    <property type="term" value="P:DNA-templated transcription"/>
    <property type="evidence" value="ECO:0007669"/>
    <property type="project" value="InterPro"/>
</dbReference>
<accession>A0A6A6IUH2</accession>
<dbReference type="InterPro" id="IPR001138">
    <property type="entry name" value="Zn2Cys6_DnaBD"/>
</dbReference>
<evidence type="ECO:0000256" key="1">
    <source>
        <dbReference type="ARBA" id="ARBA00004123"/>
    </source>
</evidence>
<evidence type="ECO:0000256" key="3">
    <source>
        <dbReference type="ARBA" id="ARBA00023015"/>
    </source>
</evidence>
<evidence type="ECO:0000256" key="4">
    <source>
        <dbReference type="ARBA" id="ARBA00023163"/>
    </source>
</evidence>
<sequence length="508" mass="57757">MTPETHSNTEDPKRRRAKQARSRSGCVVCRARKVKCDEQPGGCQNCHSLTVACPGYGSTGQAATPLERRNARAPDGSSGGLTRRRAYVSCEACRASKTRCSGHHPQCIRCGKKEHNRALLYILCALGAKFYCIKTAQIHTTLTPERVLAAGNAWAEEARKIILDELDKVSIAKLQAAVLLHDHDIRIGKYTSAFLLSAHCVRMTQAMQLDLEYSADILCADTDTKLPAGTREARRRLMWSIYIMDSWVSSGVDRLTLLKDWDMRIQLPCHSRNWNLQIPVITETLRQGHVLPFVPNHLRPSKPEDNMGSIAHFIRVVAIRRRVLRYLKRLDVAQPPWVLESEWAGLLNTLQQWKSNLPPDLDFSPIAICTRKEASQLGELCLLHCTYHQTLVNLYRIGWPDLYRFRSPVYFPPEQQEFLHHIQERCFAHTKEVISILQETSKHGLWMLSDSWIVVLLHENLRGMLHHAKLVARRGEDAAPVWSQVVPNAQFCVETLRSMRAMFATAKP</sequence>
<evidence type="ECO:0000313" key="7">
    <source>
        <dbReference type="EMBL" id="KAF2253858.1"/>
    </source>
</evidence>
<dbReference type="PANTHER" id="PTHR47338:SF7">
    <property type="entry name" value="ZN(II)2CYS6 TRANSCRIPTION FACTOR (EUROFUNG)"/>
    <property type="match status" value="1"/>
</dbReference>
<organism evidence="7 8">
    <name type="scientific">Trematosphaeria pertusa</name>
    <dbReference type="NCBI Taxonomy" id="390896"/>
    <lineage>
        <taxon>Eukaryota</taxon>
        <taxon>Fungi</taxon>
        <taxon>Dikarya</taxon>
        <taxon>Ascomycota</taxon>
        <taxon>Pezizomycotina</taxon>
        <taxon>Dothideomycetes</taxon>
        <taxon>Pleosporomycetidae</taxon>
        <taxon>Pleosporales</taxon>
        <taxon>Massarineae</taxon>
        <taxon>Trematosphaeriaceae</taxon>
        <taxon>Trematosphaeria</taxon>
    </lineage>
</organism>
<dbReference type="Pfam" id="PF00172">
    <property type="entry name" value="Zn_clus"/>
    <property type="match status" value="1"/>
</dbReference>
<name>A0A6A6IUH2_9PLEO</name>
<evidence type="ECO:0000256" key="2">
    <source>
        <dbReference type="ARBA" id="ARBA00022723"/>
    </source>
</evidence>
<dbReference type="InterPro" id="IPR007219">
    <property type="entry name" value="XnlR_reg_dom"/>
</dbReference>
<dbReference type="PANTHER" id="PTHR47338">
    <property type="entry name" value="ZN(II)2CYS6 TRANSCRIPTION FACTOR (EUROFUNG)-RELATED"/>
    <property type="match status" value="1"/>
</dbReference>
<protein>
    <recommendedName>
        <fullName evidence="6">Zn(2)-C6 fungal-type domain-containing protein</fullName>
    </recommendedName>
</protein>
<keyword evidence="4" id="KW-0804">Transcription</keyword>
<proteinExistence type="predicted"/>
<dbReference type="GO" id="GO:0000981">
    <property type="term" value="F:DNA-binding transcription factor activity, RNA polymerase II-specific"/>
    <property type="evidence" value="ECO:0007669"/>
    <property type="project" value="InterPro"/>
</dbReference>
<dbReference type="CDD" id="cd12148">
    <property type="entry name" value="fungal_TF_MHR"/>
    <property type="match status" value="1"/>
</dbReference>
<dbReference type="InterPro" id="IPR036864">
    <property type="entry name" value="Zn2-C6_fun-type_DNA-bd_sf"/>
</dbReference>
<dbReference type="Pfam" id="PF04082">
    <property type="entry name" value="Fungal_trans"/>
    <property type="match status" value="1"/>
</dbReference>
<feature type="domain" description="Zn(2)-C6 fungal-type" evidence="6">
    <location>
        <begin position="25"/>
        <end position="53"/>
    </location>
</feature>
<gene>
    <name evidence="7" type="ORF">BU26DRAFT_419222</name>
</gene>
<dbReference type="RefSeq" id="XP_033688862.1">
    <property type="nucleotide sequence ID" value="XM_033823288.1"/>
</dbReference>
<dbReference type="SMART" id="SM00066">
    <property type="entry name" value="GAL4"/>
    <property type="match status" value="2"/>
</dbReference>
<dbReference type="GO" id="GO:0008270">
    <property type="term" value="F:zinc ion binding"/>
    <property type="evidence" value="ECO:0007669"/>
    <property type="project" value="InterPro"/>
</dbReference>
<dbReference type="GeneID" id="54576618"/>
<keyword evidence="2" id="KW-0479">Metal-binding</keyword>
<dbReference type="Gene3D" id="4.10.240.10">
    <property type="entry name" value="Zn(2)-C6 fungal-type DNA-binding domain"/>
    <property type="match status" value="2"/>
</dbReference>
<dbReference type="PROSITE" id="PS50048">
    <property type="entry name" value="ZN2_CY6_FUNGAL_2"/>
    <property type="match status" value="2"/>
</dbReference>
<dbReference type="PROSITE" id="PS00463">
    <property type="entry name" value="ZN2_CY6_FUNGAL_1"/>
    <property type="match status" value="1"/>
</dbReference>
<dbReference type="AlphaFoldDB" id="A0A6A6IUH2"/>
<evidence type="ECO:0000313" key="8">
    <source>
        <dbReference type="Proteomes" id="UP000800094"/>
    </source>
</evidence>
<dbReference type="SMART" id="SM00906">
    <property type="entry name" value="Fungal_trans"/>
    <property type="match status" value="1"/>
</dbReference>
<comment type="subcellular location">
    <subcellularLocation>
        <location evidence="1">Nucleus</location>
    </subcellularLocation>
</comment>
<dbReference type="GO" id="GO:0003677">
    <property type="term" value="F:DNA binding"/>
    <property type="evidence" value="ECO:0007669"/>
    <property type="project" value="InterPro"/>
</dbReference>
<dbReference type="Proteomes" id="UP000800094">
    <property type="component" value="Unassembled WGS sequence"/>
</dbReference>
<reference evidence="7" key="1">
    <citation type="journal article" date="2020" name="Stud. Mycol.">
        <title>101 Dothideomycetes genomes: a test case for predicting lifestyles and emergence of pathogens.</title>
        <authorList>
            <person name="Haridas S."/>
            <person name="Albert R."/>
            <person name="Binder M."/>
            <person name="Bloem J."/>
            <person name="Labutti K."/>
            <person name="Salamov A."/>
            <person name="Andreopoulos B."/>
            <person name="Baker S."/>
            <person name="Barry K."/>
            <person name="Bills G."/>
            <person name="Bluhm B."/>
            <person name="Cannon C."/>
            <person name="Castanera R."/>
            <person name="Culley D."/>
            <person name="Daum C."/>
            <person name="Ezra D."/>
            <person name="Gonzalez J."/>
            <person name="Henrissat B."/>
            <person name="Kuo A."/>
            <person name="Liang C."/>
            <person name="Lipzen A."/>
            <person name="Lutzoni F."/>
            <person name="Magnuson J."/>
            <person name="Mondo S."/>
            <person name="Nolan M."/>
            <person name="Ohm R."/>
            <person name="Pangilinan J."/>
            <person name="Park H.-J."/>
            <person name="Ramirez L."/>
            <person name="Alfaro M."/>
            <person name="Sun H."/>
            <person name="Tritt A."/>
            <person name="Yoshinaga Y."/>
            <person name="Zwiers L.-H."/>
            <person name="Turgeon B."/>
            <person name="Goodwin S."/>
            <person name="Spatafora J."/>
            <person name="Crous P."/>
            <person name="Grigoriev I."/>
        </authorList>
    </citation>
    <scope>NUCLEOTIDE SEQUENCE</scope>
    <source>
        <strain evidence="7">CBS 122368</strain>
    </source>
</reference>
<dbReference type="EMBL" id="ML987191">
    <property type="protein sequence ID" value="KAF2253858.1"/>
    <property type="molecule type" value="Genomic_DNA"/>
</dbReference>
<keyword evidence="8" id="KW-1185">Reference proteome</keyword>
<dbReference type="SUPFAM" id="SSF57701">
    <property type="entry name" value="Zn2/Cys6 DNA-binding domain"/>
    <property type="match status" value="2"/>
</dbReference>
<evidence type="ECO:0000256" key="5">
    <source>
        <dbReference type="ARBA" id="ARBA00023242"/>
    </source>
</evidence>
<dbReference type="OrthoDB" id="103349at2759"/>
<keyword evidence="5" id="KW-0539">Nucleus</keyword>
<evidence type="ECO:0000259" key="6">
    <source>
        <dbReference type="PROSITE" id="PS50048"/>
    </source>
</evidence>
<dbReference type="CDD" id="cd00067">
    <property type="entry name" value="GAL4"/>
    <property type="match status" value="2"/>
</dbReference>
<feature type="domain" description="Zn(2)-C6 fungal-type" evidence="6">
    <location>
        <begin position="89"/>
        <end position="126"/>
    </location>
</feature>
<dbReference type="GO" id="GO:0005634">
    <property type="term" value="C:nucleus"/>
    <property type="evidence" value="ECO:0007669"/>
    <property type="project" value="UniProtKB-SubCell"/>
</dbReference>
<dbReference type="InterPro" id="IPR050815">
    <property type="entry name" value="TF_fung"/>
</dbReference>
<feature type="non-terminal residue" evidence="7">
    <location>
        <position position="508"/>
    </location>
</feature>